<reference evidence="2" key="1">
    <citation type="submission" date="2019-12" db="EMBL/GenBank/DDBJ databases">
        <title>Genome sequencing and annotation of Brassica cretica.</title>
        <authorList>
            <person name="Studholme D.J."/>
            <person name="Sarris P.F."/>
        </authorList>
    </citation>
    <scope>NUCLEOTIDE SEQUENCE</scope>
    <source>
        <strain evidence="1">PFS-001/15</strain>
        <strain evidence="2">PFS-102/07</strain>
        <tissue evidence="2">Leaf</tissue>
    </source>
</reference>
<dbReference type="Proteomes" id="UP000712281">
    <property type="component" value="Unassembled WGS sequence"/>
</dbReference>
<gene>
    <name evidence="1" type="ORF">F2Q68_00021897</name>
    <name evidence="2" type="ORF">F2Q70_00005262</name>
</gene>
<dbReference type="EMBL" id="QGKW02002228">
    <property type="protein sequence ID" value="KAF2537751.1"/>
    <property type="molecule type" value="Genomic_DNA"/>
</dbReference>
<dbReference type="AlphaFoldDB" id="A0A8S9IXP9"/>
<accession>A0A8S9IXP9</accession>
<evidence type="ECO:0000313" key="1">
    <source>
        <dbReference type="EMBL" id="KAF2537751.1"/>
    </source>
</evidence>
<name>A0A8S9IXP9_BRACR</name>
<comment type="caution">
    <text evidence="2">The sequence shown here is derived from an EMBL/GenBank/DDBJ whole genome shotgun (WGS) entry which is preliminary data.</text>
</comment>
<organism evidence="2">
    <name type="scientific">Brassica cretica</name>
    <name type="common">Mustard</name>
    <dbReference type="NCBI Taxonomy" id="69181"/>
    <lineage>
        <taxon>Eukaryota</taxon>
        <taxon>Viridiplantae</taxon>
        <taxon>Streptophyta</taxon>
        <taxon>Embryophyta</taxon>
        <taxon>Tracheophyta</taxon>
        <taxon>Spermatophyta</taxon>
        <taxon>Magnoliopsida</taxon>
        <taxon>eudicotyledons</taxon>
        <taxon>Gunneridae</taxon>
        <taxon>Pentapetalae</taxon>
        <taxon>rosids</taxon>
        <taxon>malvids</taxon>
        <taxon>Brassicales</taxon>
        <taxon>Brassicaceae</taxon>
        <taxon>Brassiceae</taxon>
        <taxon>Brassica</taxon>
    </lineage>
</organism>
<sequence>MRERPGKEPEDNELLLEKIRGKLDERIHNHTLAEEYRIMNDQIVKSQGFDVDFSKLRYLFDFQPAFLDELYPLGKPDTRRVYFRRLAPEAVEIYNKREPKILFTRQKWCSKLRSSMCSVERLYTASAGLNPNQEGTCEDEDSIAEKASVRRTNKRKHGLNIISSC</sequence>
<evidence type="ECO:0000313" key="2">
    <source>
        <dbReference type="EMBL" id="KAF2574609.1"/>
    </source>
</evidence>
<proteinExistence type="predicted"/>
<protein>
    <submittedName>
        <fullName evidence="2">Uncharacterized protein</fullName>
    </submittedName>
</protein>
<dbReference type="EMBL" id="QGKY02001015">
    <property type="protein sequence ID" value="KAF2574609.1"/>
    <property type="molecule type" value="Genomic_DNA"/>
</dbReference>